<keyword evidence="2" id="KW-0813">Transport</keyword>
<name>W0DNH0_9GAMM</name>
<keyword evidence="5" id="KW-0547">Nucleotide-binding</keyword>
<dbReference type="GO" id="GO:0005886">
    <property type="term" value="C:plasma membrane"/>
    <property type="evidence" value="ECO:0007669"/>
    <property type="project" value="UniProtKB-SubCell"/>
</dbReference>
<dbReference type="SUPFAM" id="SSF52540">
    <property type="entry name" value="P-loop containing nucleoside triphosphate hydrolases"/>
    <property type="match status" value="1"/>
</dbReference>
<protein>
    <submittedName>
        <fullName evidence="12">ABC transporter ATP-binding protein</fullName>
    </submittedName>
</protein>
<dbReference type="Gene3D" id="3.40.50.300">
    <property type="entry name" value="P-loop containing nucleotide triphosphate hydrolases"/>
    <property type="match status" value="1"/>
</dbReference>
<gene>
    <name evidence="12" type="ORF">THITH_10085</name>
</gene>
<evidence type="ECO:0000259" key="10">
    <source>
        <dbReference type="PROSITE" id="PS50893"/>
    </source>
</evidence>
<dbReference type="InterPro" id="IPR027417">
    <property type="entry name" value="P-loop_NTPase"/>
</dbReference>
<evidence type="ECO:0000256" key="4">
    <source>
        <dbReference type="ARBA" id="ARBA00022692"/>
    </source>
</evidence>
<dbReference type="STRING" id="713585.THITH_10085"/>
<dbReference type="GO" id="GO:0016887">
    <property type="term" value="F:ATP hydrolysis activity"/>
    <property type="evidence" value="ECO:0007669"/>
    <property type="project" value="InterPro"/>
</dbReference>
<feature type="transmembrane region" description="Helical" evidence="9">
    <location>
        <begin position="20"/>
        <end position="47"/>
    </location>
</feature>
<organism evidence="12 13">
    <name type="scientific">Thioalkalivibrio paradoxus ARh 1</name>
    <dbReference type="NCBI Taxonomy" id="713585"/>
    <lineage>
        <taxon>Bacteria</taxon>
        <taxon>Pseudomonadati</taxon>
        <taxon>Pseudomonadota</taxon>
        <taxon>Gammaproteobacteria</taxon>
        <taxon>Chromatiales</taxon>
        <taxon>Ectothiorhodospiraceae</taxon>
        <taxon>Thioalkalivibrio</taxon>
    </lineage>
</organism>
<keyword evidence="3" id="KW-1003">Cell membrane</keyword>
<dbReference type="InterPro" id="IPR003593">
    <property type="entry name" value="AAA+_ATPase"/>
</dbReference>
<dbReference type="GO" id="GO:0005524">
    <property type="term" value="F:ATP binding"/>
    <property type="evidence" value="ECO:0007669"/>
    <property type="project" value="UniProtKB-KW"/>
</dbReference>
<evidence type="ECO:0000256" key="5">
    <source>
        <dbReference type="ARBA" id="ARBA00022741"/>
    </source>
</evidence>
<feature type="domain" description="ABC transporter" evidence="10">
    <location>
        <begin position="356"/>
        <end position="594"/>
    </location>
</feature>
<keyword evidence="8 9" id="KW-0472">Membrane</keyword>
<dbReference type="GO" id="GO:0140359">
    <property type="term" value="F:ABC-type transporter activity"/>
    <property type="evidence" value="ECO:0007669"/>
    <property type="project" value="InterPro"/>
</dbReference>
<dbReference type="InterPro" id="IPR003439">
    <property type="entry name" value="ABC_transporter-like_ATP-bd"/>
</dbReference>
<evidence type="ECO:0000313" key="12">
    <source>
        <dbReference type="EMBL" id="AHE98543.1"/>
    </source>
</evidence>
<dbReference type="PANTHER" id="PTHR24221">
    <property type="entry name" value="ATP-BINDING CASSETTE SUB-FAMILY B"/>
    <property type="match status" value="1"/>
</dbReference>
<reference evidence="12 13" key="1">
    <citation type="submission" date="2013-12" db="EMBL/GenBank/DDBJ databases">
        <authorList>
            <consortium name="DOE Joint Genome Institute"/>
            <person name="Muyzer G."/>
            <person name="Huntemann M."/>
            <person name="Han J."/>
            <person name="Chen A."/>
            <person name="Kyrpides N."/>
            <person name="Mavromatis K."/>
            <person name="Markowitz V."/>
            <person name="Palaniappan K."/>
            <person name="Ivanova N."/>
            <person name="Schaumberg A."/>
            <person name="Pati A."/>
            <person name="Liolios K."/>
            <person name="Nordberg H.P."/>
            <person name="Cantor M.N."/>
            <person name="Hua S.X."/>
            <person name="Woyke T."/>
        </authorList>
    </citation>
    <scope>NUCLEOTIDE SEQUENCE [LARGE SCALE GENOMIC DNA]</scope>
    <source>
        <strain evidence="12 13">ARh 1</strain>
    </source>
</reference>
<evidence type="ECO:0000256" key="6">
    <source>
        <dbReference type="ARBA" id="ARBA00022840"/>
    </source>
</evidence>
<keyword evidence="13" id="KW-1185">Reference proteome</keyword>
<keyword evidence="4 9" id="KW-0812">Transmembrane</keyword>
<dbReference type="SUPFAM" id="SSF90123">
    <property type="entry name" value="ABC transporter transmembrane region"/>
    <property type="match status" value="1"/>
</dbReference>
<feature type="transmembrane region" description="Helical" evidence="9">
    <location>
        <begin position="178"/>
        <end position="201"/>
    </location>
</feature>
<feature type="transmembrane region" description="Helical" evidence="9">
    <location>
        <begin position="146"/>
        <end position="172"/>
    </location>
</feature>
<dbReference type="EMBL" id="CP007029">
    <property type="protein sequence ID" value="AHE98543.1"/>
    <property type="molecule type" value="Genomic_DNA"/>
</dbReference>
<feature type="domain" description="ABC transmembrane type-1" evidence="11">
    <location>
        <begin position="20"/>
        <end position="313"/>
    </location>
</feature>
<dbReference type="KEGG" id="tti:THITH_10085"/>
<dbReference type="PROSITE" id="PS50929">
    <property type="entry name" value="ABC_TM1F"/>
    <property type="match status" value="1"/>
</dbReference>
<dbReference type="Gene3D" id="1.20.1560.10">
    <property type="entry name" value="ABC transporter type 1, transmembrane domain"/>
    <property type="match status" value="1"/>
</dbReference>
<feature type="transmembrane region" description="Helical" evidence="9">
    <location>
        <begin position="265"/>
        <end position="284"/>
    </location>
</feature>
<evidence type="ECO:0000256" key="9">
    <source>
        <dbReference type="SAM" id="Phobius"/>
    </source>
</evidence>
<dbReference type="InterPro" id="IPR017871">
    <property type="entry name" value="ABC_transporter-like_CS"/>
</dbReference>
<evidence type="ECO:0000313" key="13">
    <source>
        <dbReference type="Proteomes" id="UP000005289"/>
    </source>
</evidence>
<evidence type="ECO:0000259" key="11">
    <source>
        <dbReference type="PROSITE" id="PS50929"/>
    </source>
</evidence>
<sequence>MTTFGKAWRLLTPRERRRGLLVLAMVITMALLEMASLASIMPFLAVLGNPELVETNRVLASAHELLGFESVDRFLVALALVAFVVIITAGAFRSLTKFAIARFTEMRRHSLGSRLLETYLGKPYPFFLNRNSADLAKSILSEVDQIVWYVYGPAFRVLAYLVVSLAIIVLLLVMDPTLALTVATVLGGAYGLVFFVVKGVLGRIGRDRSAANRERFTTAGEALDAIKEIKLLRREHSYLARFDPASMRFARHQATATTLAEVPRYLIEALGFGGILALAVFLMLKDGDMGSTLPLLGLYAFAGYRLLPAAQQIYEAMSRMRFGAAAVDGVFDDLKDWERLGAMRAAIPALQPHRSIELQGVCFRYPGAAEAALRDIDLSIPVGATVGLVGGTGAGKTTLVDILLGLLRPTEGVLAVDGEPVSDETLLAWQGALGYVPQDPVLTDATVAENIALGVSAQEIDPAAVERAARMAQVHDFVTDQLPQQYQTVIGERGVRLSGGQRQRIAIARALYHDPAVLVLDEATSALDNLTEQAVMDAVNGLSHQKTIILIAHRLSTVRDCDKIVLLEQGRIRAQGNFADLAAGSEGFRAMAGAHGPHSAANGARQ</sequence>
<dbReference type="Pfam" id="PF00664">
    <property type="entry name" value="ABC_membrane"/>
    <property type="match status" value="1"/>
</dbReference>
<evidence type="ECO:0000256" key="3">
    <source>
        <dbReference type="ARBA" id="ARBA00022475"/>
    </source>
</evidence>
<dbReference type="InterPro" id="IPR011527">
    <property type="entry name" value="ABC1_TM_dom"/>
</dbReference>
<dbReference type="HOGENOM" id="CLU_000604_84_3_6"/>
<dbReference type="GO" id="GO:0034040">
    <property type="term" value="F:ATPase-coupled lipid transmembrane transporter activity"/>
    <property type="evidence" value="ECO:0007669"/>
    <property type="project" value="TreeGrafter"/>
</dbReference>
<dbReference type="SMART" id="SM00382">
    <property type="entry name" value="AAA"/>
    <property type="match status" value="1"/>
</dbReference>
<dbReference type="PROSITE" id="PS50893">
    <property type="entry name" value="ABC_TRANSPORTER_2"/>
    <property type="match status" value="1"/>
</dbReference>
<feature type="transmembrane region" description="Helical" evidence="9">
    <location>
        <begin position="74"/>
        <end position="92"/>
    </location>
</feature>
<dbReference type="Pfam" id="PF00005">
    <property type="entry name" value="ABC_tran"/>
    <property type="match status" value="1"/>
</dbReference>
<evidence type="ECO:0000256" key="8">
    <source>
        <dbReference type="ARBA" id="ARBA00023136"/>
    </source>
</evidence>
<accession>W0DNH0</accession>
<dbReference type="InterPro" id="IPR036640">
    <property type="entry name" value="ABC1_TM_sf"/>
</dbReference>
<proteinExistence type="predicted"/>
<evidence type="ECO:0000256" key="1">
    <source>
        <dbReference type="ARBA" id="ARBA00004651"/>
    </source>
</evidence>
<dbReference type="InterPro" id="IPR039421">
    <property type="entry name" value="Type_1_exporter"/>
</dbReference>
<keyword evidence="6 12" id="KW-0067">ATP-binding</keyword>
<dbReference type="AlphaFoldDB" id="W0DNH0"/>
<evidence type="ECO:0000256" key="2">
    <source>
        <dbReference type="ARBA" id="ARBA00022448"/>
    </source>
</evidence>
<dbReference type="PROSITE" id="PS00211">
    <property type="entry name" value="ABC_TRANSPORTER_1"/>
    <property type="match status" value="1"/>
</dbReference>
<dbReference type="FunFam" id="3.40.50.300:FF:000221">
    <property type="entry name" value="Multidrug ABC transporter ATP-binding protein"/>
    <property type="match status" value="1"/>
</dbReference>
<keyword evidence="7 9" id="KW-1133">Transmembrane helix</keyword>
<dbReference type="PANTHER" id="PTHR24221:SF654">
    <property type="entry name" value="ATP-BINDING CASSETTE SUB-FAMILY B MEMBER 6"/>
    <property type="match status" value="1"/>
</dbReference>
<evidence type="ECO:0000256" key="7">
    <source>
        <dbReference type="ARBA" id="ARBA00022989"/>
    </source>
</evidence>
<dbReference type="Proteomes" id="UP000005289">
    <property type="component" value="Chromosome"/>
</dbReference>
<dbReference type="RefSeq" id="WP_025367457.1">
    <property type="nucleotide sequence ID" value="NZ_CP007029.1"/>
</dbReference>
<comment type="subcellular location">
    <subcellularLocation>
        <location evidence="1">Cell membrane</location>
        <topology evidence="1">Multi-pass membrane protein</topology>
    </subcellularLocation>
</comment>